<reference evidence="6 7" key="1">
    <citation type="journal article" date="2012" name="J. Bacteriol.">
        <title>Draft Genome Sequence of Oceaniovalibus guishaninsula JLT2003T.</title>
        <authorList>
            <person name="Tang K."/>
            <person name="Liu K."/>
            <person name="Jiao N."/>
        </authorList>
    </citation>
    <scope>NUCLEOTIDE SEQUENCE [LARGE SCALE GENOMIC DNA]</scope>
    <source>
        <strain evidence="6 7">JLT2003</strain>
    </source>
</reference>
<dbReference type="OrthoDB" id="7330654at2"/>
<evidence type="ECO:0000256" key="2">
    <source>
        <dbReference type="ARBA" id="ARBA00012882"/>
    </source>
</evidence>
<organism evidence="6 7">
    <name type="scientific">Oceaniovalibus guishaninsula JLT2003</name>
    <dbReference type="NCBI Taxonomy" id="1231392"/>
    <lineage>
        <taxon>Bacteria</taxon>
        <taxon>Pseudomonadati</taxon>
        <taxon>Pseudomonadota</taxon>
        <taxon>Alphaproteobacteria</taxon>
        <taxon>Rhodobacterales</taxon>
        <taxon>Roseobacteraceae</taxon>
        <taxon>Oceaniovalibus</taxon>
    </lineage>
</organism>
<keyword evidence="4 5" id="KW-0012">Acyltransferase</keyword>
<dbReference type="PANTHER" id="PTHR11104">
    <property type="entry name" value="AMINOGLYCOSIDE N3-ACETYLTRANSFERASE"/>
    <property type="match status" value="1"/>
</dbReference>
<protein>
    <recommendedName>
        <fullName evidence="2 5">Aminoglycoside N(3)-acetyltransferase</fullName>
        <ecNumber evidence="5">2.3.1.-</ecNumber>
    </recommendedName>
</protein>
<dbReference type="EC" id="2.3.1.-" evidence="5"/>
<evidence type="ECO:0000256" key="3">
    <source>
        <dbReference type="ARBA" id="ARBA00022679"/>
    </source>
</evidence>
<evidence type="ECO:0000256" key="5">
    <source>
        <dbReference type="RuleBase" id="RU365031"/>
    </source>
</evidence>
<comment type="caution">
    <text evidence="6">The sequence shown here is derived from an EMBL/GenBank/DDBJ whole genome shotgun (WGS) entry which is preliminary data.</text>
</comment>
<accession>K2HND5</accession>
<dbReference type="AlphaFoldDB" id="K2HND5"/>
<dbReference type="SUPFAM" id="SSF110710">
    <property type="entry name" value="TTHA0583/YokD-like"/>
    <property type="match status" value="1"/>
</dbReference>
<dbReference type="InterPro" id="IPR003679">
    <property type="entry name" value="Amioglycoside_AcTrfase"/>
</dbReference>
<sequence length="262" mass="27702">MARHPAIVSPTLIAAALGEVGIGPGDTVIVHAALSRLGHVAGGAESLVRALLGHVAPGGTVMVPAQTWLNLDPARGVHGLPPEAWPDLRAALPGFDPATTPSIGMGTTAEAVRTWPGARRSIHPTRSWAAIGARAAALTRTHDFDDVHGDASPLGAAWRADARILLAGVGYDKCTALHLAETRADWPGKRVEEDTSWMRDADGRREVRCRSIVFDDSDFARIGAAFEATGQVRAAPLGDGTIRGFGLRDLVDFATQWIARNR</sequence>
<dbReference type="eggNOG" id="COG2746">
    <property type="taxonomic scope" value="Bacteria"/>
</dbReference>
<dbReference type="PANTHER" id="PTHR11104:SF0">
    <property type="entry name" value="SPBETA PROPHAGE-DERIVED AMINOGLYCOSIDE N(3')-ACETYLTRANSFERASE-LIKE PROTEIN YOKD"/>
    <property type="match status" value="1"/>
</dbReference>
<dbReference type="STRING" id="1231392.OCGS_1222"/>
<dbReference type="GO" id="GO:0046677">
    <property type="term" value="P:response to antibiotic"/>
    <property type="evidence" value="ECO:0007669"/>
    <property type="project" value="UniProtKB-KW"/>
</dbReference>
<keyword evidence="7" id="KW-1185">Reference proteome</keyword>
<keyword evidence="3 5" id="KW-0808">Transferase</keyword>
<proteinExistence type="inferred from homology"/>
<dbReference type="GO" id="GO:0046353">
    <property type="term" value="F:aminoglycoside 3-N-acetyltransferase activity"/>
    <property type="evidence" value="ECO:0007669"/>
    <property type="project" value="UniProtKB-EC"/>
</dbReference>
<evidence type="ECO:0000256" key="4">
    <source>
        <dbReference type="ARBA" id="ARBA00023315"/>
    </source>
</evidence>
<comment type="catalytic activity">
    <reaction evidence="5">
        <text>a 2-deoxystreptamine antibiotic + acetyl-CoA = an N(3)-acetyl-2-deoxystreptamine antibiotic + CoA + H(+)</text>
        <dbReference type="Rhea" id="RHEA:12665"/>
        <dbReference type="ChEBI" id="CHEBI:15378"/>
        <dbReference type="ChEBI" id="CHEBI:57287"/>
        <dbReference type="ChEBI" id="CHEBI:57288"/>
        <dbReference type="ChEBI" id="CHEBI:57921"/>
        <dbReference type="ChEBI" id="CHEBI:77452"/>
        <dbReference type="EC" id="2.3.1.81"/>
    </reaction>
</comment>
<evidence type="ECO:0000313" key="7">
    <source>
        <dbReference type="Proteomes" id="UP000006765"/>
    </source>
</evidence>
<evidence type="ECO:0000256" key="1">
    <source>
        <dbReference type="ARBA" id="ARBA00006383"/>
    </source>
</evidence>
<gene>
    <name evidence="6" type="ORF">OCGS_1222</name>
</gene>
<name>K2HND5_9RHOB</name>
<dbReference type="Pfam" id="PF02522">
    <property type="entry name" value="Antibiotic_NAT"/>
    <property type="match status" value="1"/>
</dbReference>
<dbReference type="RefSeq" id="WP_007426374.1">
    <property type="nucleotide sequence ID" value="NZ_AMGO01000021.1"/>
</dbReference>
<evidence type="ECO:0000313" key="6">
    <source>
        <dbReference type="EMBL" id="EKE44384.1"/>
    </source>
</evidence>
<keyword evidence="5" id="KW-0046">Antibiotic resistance</keyword>
<dbReference type="EMBL" id="AMGO01000021">
    <property type="protein sequence ID" value="EKE44384.1"/>
    <property type="molecule type" value="Genomic_DNA"/>
</dbReference>
<dbReference type="InterPro" id="IPR028345">
    <property type="entry name" value="Antibiotic_NAT-like"/>
</dbReference>
<dbReference type="Proteomes" id="UP000006765">
    <property type="component" value="Unassembled WGS sequence"/>
</dbReference>
<comment type="similarity">
    <text evidence="1 5">Belongs to the antibiotic N-acetyltransferase family.</text>
</comment>